<dbReference type="PANTHER" id="PTHR47186">
    <property type="entry name" value="LEUCINE-RICH REPEAT-CONTAINING PROTEIN 57"/>
    <property type="match status" value="1"/>
</dbReference>
<dbReference type="Proteomes" id="UP001153076">
    <property type="component" value="Unassembled WGS sequence"/>
</dbReference>
<gene>
    <name evidence="3" type="ORF">Cgig2_002845</name>
</gene>
<evidence type="ECO:0000259" key="2">
    <source>
        <dbReference type="Pfam" id="PF25019"/>
    </source>
</evidence>
<feature type="domain" description="R13L1/DRL21-like LRR repeat region" evidence="2">
    <location>
        <begin position="202"/>
        <end position="325"/>
    </location>
</feature>
<dbReference type="InterPro" id="IPR056789">
    <property type="entry name" value="LRR_R13L1-DRL21"/>
</dbReference>
<proteinExistence type="predicted"/>
<dbReference type="EMBL" id="JAKOGI010000051">
    <property type="protein sequence ID" value="KAJ8446683.1"/>
    <property type="molecule type" value="Genomic_DNA"/>
</dbReference>
<dbReference type="SUPFAM" id="SSF52058">
    <property type="entry name" value="L domain-like"/>
    <property type="match status" value="2"/>
</dbReference>
<protein>
    <recommendedName>
        <fullName evidence="2">R13L1/DRL21-like LRR repeat region domain-containing protein</fullName>
    </recommendedName>
</protein>
<evidence type="ECO:0000313" key="3">
    <source>
        <dbReference type="EMBL" id="KAJ8446683.1"/>
    </source>
</evidence>
<evidence type="ECO:0000256" key="1">
    <source>
        <dbReference type="SAM" id="MobiDB-lite"/>
    </source>
</evidence>
<dbReference type="InterPro" id="IPR032675">
    <property type="entry name" value="LRR_dom_sf"/>
</dbReference>
<reference evidence="3" key="1">
    <citation type="submission" date="2022-04" db="EMBL/GenBank/DDBJ databases">
        <title>Carnegiea gigantea Genome sequencing and assembly v2.</title>
        <authorList>
            <person name="Copetti D."/>
            <person name="Sanderson M.J."/>
            <person name="Burquez A."/>
            <person name="Wojciechowski M.F."/>
        </authorList>
    </citation>
    <scope>NUCLEOTIDE SEQUENCE</scope>
    <source>
        <strain evidence="3">SGP5-SGP5p</strain>
        <tissue evidence="3">Aerial part</tissue>
    </source>
</reference>
<dbReference type="AlphaFoldDB" id="A0A9Q1QL52"/>
<accession>A0A9Q1QL52</accession>
<feature type="region of interest" description="Disordered" evidence="1">
    <location>
        <begin position="895"/>
        <end position="924"/>
    </location>
</feature>
<dbReference type="PANTHER" id="PTHR47186:SF42">
    <property type="entry name" value="DISEASE RESISTANCE RPP13-LIKE PROTEIN 1"/>
    <property type="match status" value="1"/>
</dbReference>
<dbReference type="Pfam" id="PF25019">
    <property type="entry name" value="LRR_R13L1-DRL21"/>
    <property type="match status" value="1"/>
</dbReference>
<evidence type="ECO:0000313" key="4">
    <source>
        <dbReference type="Proteomes" id="UP001153076"/>
    </source>
</evidence>
<feature type="compositionally biased region" description="Low complexity" evidence="1">
    <location>
        <begin position="899"/>
        <end position="909"/>
    </location>
</feature>
<organism evidence="3 4">
    <name type="scientific">Carnegiea gigantea</name>
    <dbReference type="NCBI Taxonomy" id="171969"/>
    <lineage>
        <taxon>Eukaryota</taxon>
        <taxon>Viridiplantae</taxon>
        <taxon>Streptophyta</taxon>
        <taxon>Embryophyta</taxon>
        <taxon>Tracheophyta</taxon>
        <taxon>Spermatophyta</taxon>
        <taxon>Magnoliopsida</taxon>
        <taxon>eudicotyledons</taxon>
        <taxon>Gunneridae</taxon>
        <taxon>Pentapetalae</taxon>
        <taxon>Caryophyllales</taxon>
        <taxon>Cactineae</taxon>
        <taxon>Cactaceae</taxon>
        <taxon>Cactoideae</taxon>
        <taxon>Echinocereeae</taxon>
        <taxon>Carnegiea</taxon>
    </lineage>
</organism>
<feature type="compositionally biased region" description="Basic and acidic residues" evidence="1">
    <location>
        <begin position="912"/>
        <end position="924"/>
    </location>
</feature>
<dbReference type="Gene3D" id="3.80.10.10">
    <property type="entry name" value="Ribonuclease Inhibitor"/>
    <property type="match status" value="5"/>
</dbReference>
<sequence>MHDLIRELAVHVMGEFGFMLEANTSSVSSAWPRHFTYLQCQYETSDRFGCIADPEISPALRTFLPVRSSSKELLYYLSGEMLQSLVPSFCHLRVLSLCGYNITSIPLSIGSLKHLRFLDCSSTLIEGLPDTLCSLYNLQTLLLSDCHQLKSLPNKIGNLVGMYHLNIHGAHRLEEMPYGIGKLSRLRMLTDFVVGKNRGPSIGELGGVKYLKGKLRISGLENVVSEADAAAAKLIEKKHLDELVLEQGQGSSVAIGQTENFQELRPHINLTKLSIIGYNGERFPGWVGHADLKYLEVLHLRQGRCCVELPTLGQLPRLKHLVVEGFDQLQILGPNFFREQHLSSIRCFNSLESLKFIGLPHWTEWSIVEADASLFPCLQELYVRDCPELIGGFPLELPSLRILDMSNCPGFCGSLPRSPLLCELSLENCGMADLSSLTDLTCLTSLSLHGGRPTDEQIAIIKAATPHLTSLDSLALKWSDPFTPSLEVTMGWHIPSSLRSLSITGIHDIEQLLMNSRILQYLHIYNSASPSMQFASSHPQMLNHLTIFECNNLREVQIIPPRDKSVLTYLCDLSIESCSQMSFFPGEGFLAENLTTLFVHDCGTLMLLGNRLNHCFPSLRFLSVENCPQLGSFGEYDFPHHLETLRIWRCENLKRLPCISECNSLQLLDIANCPKLEPLHFHSVDLPHKLQKLRIAECETLLSLPGNMHTLKCLELLHISDCPGLESFQREVLHIRNCNKLIFSYVVWQLYRLIFLKELVIEGFEGEGPFPATGSMPSALTILSMVAFPNLRSINCLELKHLACLRELEIRRCHSLQQFSEDLPHSLCRLTILECPLLAAKCRGPESPDVGNISQIPCLVLDPLSRDTPASPLSGSISSLLRHFLGLHLTKEEGEACRNSSNSNQEQQSVTSEREREAKRVRIR</sequence>
<name>A0A9Q1QL52_9CARY</name>
<comment type="caution">
    <text evidence="3">The sequence shown here is derived from an EMBL/GenBank/DDBJ whole genome shotgun (WGS) entry which is preliminary data.</text>
</comment>
<keyword evidence="4" id="KW-1185">Reference proteome</keyword>
<dbReference type="OrthoDB" id="1896560at2759"/>